<sequence length="90" mass="9078">MPCSENSLATKHGSSSTLDNTPEARPTLVQALRQLIQSDKCPNRQQGVARASPRPGADELLSAETTALPGCEGRLSGSGTGGSGGEGTVG</sequence>
<name>A0A433D8A4_9FUNG</name>
<reference evidence="2 3" key="1">
    <citation type="journal article" date="2018" name="New Phytol.">
        <title>Phylogenomics of Endogonaceae and evolution of mycorrhizas within Mucoromycota.</title>
        <authorList>
            <person name="Chang Y."/>
            <person name="Desiro A."/>
            <person name="Na H."/>
            <person name="Sandor L."/>
            <person name="Lipzen A."/>
            <person name="Clum A."/>
            <person name="Barry K."/>
            <person name="Grigoriev I.V."/>
            <person name="Martin F.M."/>
            <person name="Stajich J.E."/>
            <person name="Smith M.E."/>
            <person name="Bonito G."/>
            <person name="Spatafora J.W."/>
        </authorList>
    </citation>
    <scope>NUCLEOTIDE SEQUENCE [LARGE SCALE GENOMIC DNA]</scope>
    <source>
        <strain evidence="2 3">GMNB39</strain>
    </source>
</reference>
<dbReference type="EMBL" id="RBNI01004964">
    <property type="protein sequence ID" value="RUP47100.1"/>
    <property type="molecule type" value="Genomic_DNA"/>
</dbReference>
<feature type="compositionally biased region" description="Gly residues" evidence="1">
    <location>
        <begin position="76"/>
        <end position="90"/>
    </location>
</feature>
<accession>A0A433D8A4</accession>
<dbReference type="AlphaFoldDB" id="A0A433D8A4"/>
<feature type="compositionally biased region" description="Polar residues" evidence="1">
    <location>
        <begin position="1"/>
        <end position="20"/>
    </location>
</feature>
<comment type="caution">
    <text evidence="2">The sequence shown here is derived from an EMBL/GenBank/DDBJ whole genome shotgun (WGS) entry which is preliminary data.</text>
</comment>
<proteinExistence type="predicted"/>
<gene>
    <name evidence="2" type="ORF">BC936DRAFT_146136</name>
</gene>
<dbReference type="Proteomes" id="UP000268093">
    <property type="component" value="Unassembled WGS sequence"/>
</dbReference>
<evidence type="ECO:0000256" key="1">
    <source>
        <dbReference type="SAM" id="MobiDB-lite"/>
    </source>
</evidence>
<organism evidence="2 3">
    <name type="scientific">Jimgerdemannia flammicorona</name>
    <dbReference type="NCBI Taxonomy" id="994334"/>
    <lineage>
        <taxon>Eukaryota</taxon>
        <taxon>Fungi</taxon>
        <taxon>Fungi incertae sedis</taxon>
        <taxon>Mucoromycota</taxon>
        <taxon>Mucoromycotina</taxon>
        <taxon>Endogonomycetes</taxon>
        <taxon>Endogonales</taxon>
        <taxon>Endogonaceae</taxon>
        <taxon>Jimgerdemannia</taxon>
    </lineage>
</organism>
<evidence type="ECO:0000313" key="2">
    <source>
        <dbReference type="EMBL" id="RUP47100.1"/>
    </source>
</evidence>
<dbReference type="OrthoDB" id="8693905at2759"/>
<feature type="region of interest" description="Disordered" evidence="1">
    <location>
        <begin position="38"/>
        <end position="90"/>
    </location>
</feature>
<protein>
    <submittedName>
        <fullName evidence="2">Uncharacterized protein</fullName>
    </submittedName>
</protein>
<keyword evidence="3" id="KW-1185">Reference proteome</keyword>
<feature type="region of interest" description="Disordered" evidence="1">
    <location>
        <begin position="1"/>
        <end position="26"/>
    </location>
</feature>
<evidence type="ECO:0000313" key="3">
    <source>
        <dbReference type="Proteomes" id="UP000268093"/>
    </source>
</evidence>